<sequence length="458" mass="52222">MHDFYHSRLLNDPTQFQPRSGNRSLEVFLSDRDATPTLKQTEIEEHAIQDWVVREHVDMEYPQGCETQRPHLRLLIGSPEQHQSDAEILPLPISRDTFEALRIAWGLPKELLRMMLSSLPIADDFKGTDAKGRPVTGVMIRSARSRDWNFCLGLAYNEKTGVLHGILNGMQNDEIALLLDCLQKTGRGDFDSMLLPIFLLELKVHYFAVLLEKRARGIEKIEYMTGMRHGFSSDPKRNMSIVKDVERERILRELDFDEITRKLTGLTGTLSFCDMTFCSSLRALHKVDNIRSRINPQREPRGDVEIRVSYLRELIVGSQALGAVLTDRTKAQVQTVYSLIGQKDNRLNIETAAASREIAEVSLGHNTAMKDMAEDSRNVAILTQKDSTNMRIIAVVTLLFLPGTFMATFFSAGFFNFFEGKQRQGQVVSRWIWLYFVLTGGTTLVVFAGWAWYSKRQN</sequence>
<organism evidence="2 3">
    <name type="scientific">Exophiala spinifera</name>
    <dbReference type="NCBI Taxonomy" id="91928"/>
    <lineage>
        <taxon>Eukaryota</taxon>
        <taxon>Fungi</taxon>
        <taxon>Dikarya</taxon>
        <taxon>Ascomycota</taxon>
        <taxon>Pezizomycotina</taxon>
        <taxon>Eurotiomycetes</taxon>
        <taxon>Chaetothyriomycetidae</taxon>
        <taxon>Chaetothyriales</taxon>
        <taxon>Herpotrichiellaceae</taxon>
        <taxon>Exophiala</taxon>
    </lineage>
</organism>
<feature type="transmembrane region" description="Helical" evidence="1">
    <location>
        <begin position="432"/>
        <end position="453"/>
    </location>
</feature>
<keyword evidence="3" id="KW-1185">Reference proteome</keyword>
<gene>
    <name evidence="2" type="ORF">PV08_00182</name>
</gene>
<keyword evidence="1" id="KW-0472">Membrane</keyword>
<dbReference type="STRING" id="91928.A0A0D2C7R9"/>
<proteinExistence type="predicted"/>
<keyword evidence="1" id="KW-0812">Transmembrane</keyword>
<name>A0A0D2C7R9_9EURO</name>
<dbReference type="OrthoDB" id="1046782at2759"/>
<keyword evidence="1" id="KW-1133">Transmembrane helix</keyword>
<dbReference type="GeneID" id="27327265"/>
<reference evidence="2 3" key="1">
    <citation type="submission" date="2015-01" db="EMBL/GenBank/DDBJ databases">
        <title>The Genome Sequence of Exophiala spinifera CBS89968.</title>
        <authorList>
            <consortium name="The Broad Institute Genomics Platform"/>
            <person name="Cuomo C."/>
            <person name="de Hoog S."/>
            <person name="Gorbushina A."/>
            <person name="Stielow B."/>
            <person name="Teixiera M."/>
            <person name="Abouelleil A."/>
            <person name="Chapman S.B."/>
            <person name="Priest M."/>
            <person name="Young S.K."/>
            <person name="Wortman J."/>
            <person name="Nusbaum C."/>
            <person name="Birren B."/>
        </authorList>
    </citation>
    <scope>NUCLEOTIDE SEQUENCE [LARGE SCALE GENOMIC DNA]</scope>
    <source>
        <strain evidence="2 3">CBS 89968</strain>
    </source>
</reference>
<dbReference type="EMBL" id="KN847492">
    <property type="protein sequence ID" value="KIW19609.1"/>
    <property type="molecule type" value="Genomic_DNA"/>
</dbReference>
<dbReference type="Gene3D" id="1.20.58.340">
    <property type="entry name" value="Magnesium transport protein CorA, transmembrane region"/>
    <property type="match status" value="1"/>
</dbReference>
<evidence type="ECO:0000256" key="1">
    <source>
        <dbReference type="SAM" id="Phobius"/>
    </source>
</evidence>
<feature type="transmembrane region" description="Helical" evidence="1">
    <location>
        <begin position="392"/>
        <end position="412"/>
    </location>
</feature>
<dbReference type="RefSeq" id="XP_016239825.1">
    <property type="nucleotide sequence ID" value="XM_016374549.1"/>
</dbReference>
<protein>
    <submittedName>
        <fullName evidence="2">Uncharacterized protein</fullName>
    </submittedName>
</protein>
<dbReference type="VEuPathDB" id="FungiDB:PV08_00182"/>
<dbReference type="AlphaFoldDB" id="A0A0D2C7R9"/>
<evidence type="ECO:0000313" key="3">
    <source>
        <dbReference type="Proteomes" id="UP000053328"/>
    </source>
</evidence>
<dbReference type="HOGENOM" id="CLU_037765_0_0_1"/>
<dbReference type="Proteomes" id="UP000053328">
    <property type="component" value="Unassembled WGS sequence"/>
</dbReference>
<evidence type="ECO:0000313" key="2">
    <source>
        <dbReference type="EMBL" id="KIW19609.1"/>
    </source>
</evidence>
<accession>A0A0D2C7R9</accession>